<keyword evidence="3" id="KW-1185">Reference proteome</keyword>
<dbReference type="Proteomes" id="UP000800200">
    <property type="component" value="Unassembled WGS sequence"/>
</dbReference>
<accession>A0A6A6EJA7</accession>
<dbReference type="Pfam" id="PF25545">
    <property type="entry name" value="DUF7924"/>
    <property type="match status" value="1"/>
</dbReference>
<proteinExistence type="predicted"/>
<dbReference type="InterPro" id="IPR057684">
    <property type="entry name" value="DUF7924"/>
</dbReference>
<reference evidence="2" key="1">
    <citation type="journal article" date="2020" name="Stud. Mycol.">
        <title>101 Dothideomycetes genomes: a test case for predicting lifestyles and emergence of pathogens.</title>
        <authorList>
            <person name="Haridas S."/>
            <person name="Albert R."/>
            <person name="Binder M."/>
            <person name="Bloem J."/>
            <person name="Labutti K."/>
            <person name="Salamov A."/>
            <person name="Andreopoulos B."/>
            <person name="Baker S."/>
            <person name="Barry K."/>
            <person name="Bills G."/>
            <person name="Bluhm B."/>
            <person name="Cannon C."/>
            <person name="Castanera R."/>
            <person name="Culley D."/>
            <person name="Daum C."/>
            <person name="Ezra D."/>
            <person name="Gonzalez J."/>
            <person name="Henrissat B."/>
            <person name="Kuo A."/>
            <person name="Liang C."/>
            <person name="Lipzen A."/>
            <person name="Lutzoni F."/>
            <person name="Magnuson J."/>
            <person name="Mondo S."/>
            <person name="Nolan M."/>
            <person name="Ohm R."/>
            <person name="Pangilinan J."/>
            <person name="Park H.-J."/>
            <person name="Ramirez L."/>
            <person name="Alfaro M."/>
            <person name="Sun H."/>
            <person name="Tritt A."/>
            <person name="Yoshinaga Y."/>
            <person name="Zwiers L.-H."/>
            <person name="Turgeon B."/>
            <person name="Goodwin S."/>
            <person name="Spatafora J."/>
            <person name="Crous P."/>
            <person name="Grigoriev I."/>
        </authorList>
    </citation>
    <scope>NUCLEOTIDE SEQUENCE</scope>
    <source>
        <strain evidence="2">CBS 207.26</strain>
    </source>
</reference>
<dbReference type="EMBL" id="ML994619">
    <property type="protein sequence ID" value="KAF2189996.1"/>
    <property type="molecule type" value="Genomic_DNA"/>
</dbReference>
<evidence type="ECO:0000259" key="1">
    <source>
        <dbReference type="Pfam" id="PF25545"/>
    </source>
</evidence>
<organism evidence="2 3">
    <name type="scientific">Zopfia rhizophila CBS 207.26</name>
    <dbReference type="NCBI Taxonomy" id="1314779"/>
    <lineage>
        <taxon>Eukaryota</taxon>
        <taxon>Fungi</taxon>
        <taxon>Dikarya</taxon>
        <taxon>Ascomycota</taxon>
        <taxon>Pezizomycotina</taxon>
        <taxon>Dothideomycetes</taxon>
        <taxon>Dothideomycetes incertae sedis</taxon>
        <taxon>Zopfiaceae</taxon>
        <taxon>Zopfia</taxon>
    </lineage>
</organism>
<dbReference type="AlphaFoldDB" id="A0A6A6EJA7"/>
<evidence type="ECO:0000313" key="2">
    <source>
        <dbReference type="EMBL" id="KAF2189996.1"/>
    </source>
</evidence>
<protein>
    <recommendedName>
        <fullName evidence="1">DUF7924 domain-containing protein</fullName>
    </recommendedName>
</protein>
<dbReference type="OrthoDB" id="5132737at2759"/>
<feature type="domain" description="DUF7924" evidence="1">
    <location>
        <begin position="20"/>
        <end position="104"/>
    </location>
</feature>
<gene>
    <name evidence="2" type="ORF">K469DRAFT_699585</name>
</gene>
<sequence length="146" mass="16382">MPITTSCPRPNYSLQRLKPFYIFFPFLTCEAQPGGGAHNITNYKNAHSTALAVWAVVELFWLTKREEEIDREILAFLVSYDNSSVSLYGHYPVIENKDTKIYTKTGCLSISSEYAQSLMIQNSLTPQQSVKAQPLRSRVVDGGSAI</sequence>
<name>A0A6A6EJA7_9PEZI</name>
<dbReference type="PANTHER" id="PTHR42470:SF2">
    <property type="match status" value="1"/>
</dbReference>
<evidence type="ECO:0000313" key="3">
    <source>
        <dbReference type="Proteomes" id="UP000800200"/>
    </source>
</evidence>
<dbReference type="PANTHER" id="PTHR42470">
    <property type="entry name" value="VAST DOMAIN-CONTAINING PROTEIN"/>
    <property type="match status" value="1"/>
</dbReference>